<evidence type="ECO:0000256" key="1">
    <source>
        <dbReference type="SAM" id="Phobius"/>
    </source>
</evidence>
<protein>
    <submittedName>
        <fullName evidence="2">Uncharacterized protein</fullName>
    </submittedName>
</protein>
<evidence type="ECO:0000313" key="3">
    <source>
        <dbReference type="Proteomes" id="UP000187651"/>
    </source>
</evidence>
<proteinExistence type="predicted"/>
<feature type="transmembrane region" description="Helical" evidence="1">
    <location>
        <begin position="12"/>
        <end position="33"/>
    </location>
</feature>
<name>A0A1G9YF43_9FIRM</name>
<gene>
    <name evidence="2" type="ORF">SAMN05216544_1799</name>
</gene>
<accession>A0A1G9YF43</accession>
<sequence>MGEYVKLYGEVIVAMLSMIAVFTLASSLFVTFLKFVENTLIACLG</sequence>
<keyword evidence="1" id="KW-1133">Transmembrane helix</keyword>
<organism evidence="2 3">
    <name type="scientific">Lachnospira pectinoschiza</name>
    <dbReference type="NCBI Taxonomy" id="28052"/>
    <lineage>
        <taxon>Bacteria</taxon>
        <taxon>Bacillati</taxon>
        <taxon>Bacillota</taxon>
        <taxon>Clostridia</taxon>
        <taxon>Lachnospirales</taxon>
        <taxon>Lachnospiraceae</taxon>
        <taxon>Lachnospira</taxon>
    </lineage>
</organism>
<evidence type="ECO:0000313" key="2">
    <source>
        <dbReference type="EMBL" id="SDN07206.1"/>
    </source>
</evidence>
<dbReference type="EMBL" id="FNHZ01000005">
    <property type="protein sequence ID" value="SDN07206.1"/>
    <property type="molecule type" value="Genomic_DNA"/>
</dbReference>
<keyword evidence="1" id="KW-0472">Membrane</keyword>
<keyword evidence="3" id="KW-1185">Reference proteome</keyword>
<keyword evidence="1" id="KW-0812">Transmembrane</keyword>
<dbReference type="RefSeq" id="WP_155885946.1">
    <property type="nucleotide sequence ID" value="NZ_FNHZ01000005.1"/>
</dbReference>
<reference evidence="3" key="1">
    <citation type="submission" date="2016-10" db="EMBL/GenBank/DDBJ databases">
        <authorList>
            <person name="Varghese N."/>
            <person name="Submissions S."/>
        </authorList>
    </citation>
    <scope>NUCLEOTIDE SEQUENCE [LARGE SCALE GENOMIC DNA]</scope>
    <source>
        <strain evidence="3">M83</strain>
    </source>
</reference>
<dbReference type="Proteomes" id="UP000187651">
    <property type="component" value="Unassembled WGS sequence"/>
</dbReference>
<dbReference type="AlphaFoldDB" id="A0A1G9YF43"/>